<organism evidence="2 3">
    <name type="scientific">Vitrella brassicaformis (strain CCMP3155)</name>
    <dbReference type="NCBI Taxonomy" id="1169540"/>
    <lineage>
        <taxon>Eukaryota</taxon>
        <taxon>Sar</taxon>
        <taxon>Alveolata</taxon>
        <taxon>Colpodellida</taxon>
        <taxon>Vitrellaceae</taxon>
        <taxon>Vitrella</taxon>
    </lineage>
</organism>
<accession>A0A0G4ELA3</accession>
<keyword evidence="3" id="KW-1185">Reference proteome</keyword>
<proteinExistence type="predicted"/>
<evidence type="ECO:0000256" key="1">
    <source>
        <dbReference type="SAM" id="MobiDB-lite"/>
    </source>
</evidence>
<protein>
    <submittedName>
        <fullName evidence="2">Uncharacterized protein</fullName>
    </submittedName>
</protein>
<dbReference type="InParanoid" id="A0A0G4ELA3"/>
<feature type="compositionally biased region" description="Low complexity" evidence="1">
    <location>
        <begin position="127"/>
        <end position="139"/>
    </location>
</feature>
<dbReference type="AlphaFoldDB" id="A0A0G4ELA3"/>
<feature type="region of interest" description="Disordered" evidence="1">
    <location>
        <begin position="125"/>
        <end position="147"/>
    </location>
</feature>
<evidence type="ECO:0000313" key="2">
    <source>
        <dbReference type="EMBL" id="CEL97339.1"/>
    </source>
</evidence>
<dbReference type="VEuPathDB" id="CryptoDB:Vbra_12183"/>
<name>A0A0G4ELA3_VITBC</name>
<sequence>MSVSVYDAELLKGPRWRLEMFIKEHYYYESESSGSNRGDKERDPQRMVSVFKKALFRAMGSIEKFQERQDKLVQLARERGTRLAGMVVQRDDAAKDGWKYNPTPDEWEWWTRVKGDKGVWQLASAHTPAATDTAEATPPSRAATTRS</sequence>
<reference evidence="2 3" key="1">
    <citation type="submission" date="2014-11" db="EMBL/GenBank/DDBJ databases">
        <authorList>
            <person name="Zhu J."/>
            <person name="Qi W."/>
            <person name="Song R."/>
        </authorList>
    </citation>
    <scope>NUCLEOTIDE SEQUENCE [LARGE SCALE GENOMIC DNA]</scope>
</reference>
<gene>
    <name evidence="2" type="ORF">Vbra_12183</name>
</gene>
<evidence type="ECO:0000313" key="3">
    <source>
        <dbReference type="Proteomes" id="UP000041254"/>
    </source>
</evidence>
<dbReference type="Proteomes" id="UP000041254">
    <property type="component" value="Unassembled WGS sequence"/>
</dbReference>
<dbReference type="EMBL" id="CDMY01000255">
    <property type="protein sequence ID" value="CEL97339.1"/>
    <property type="molecule type" value="Genomic_DNA"/>
</dbReference>